<comment type="caution">
    <text evidence="3">The sequence shown here is derived from an EMBL/GenBank/DDBJ whole genome shotgun (WGS) entry which is preliminary data.</text>
</comment>
<protein>
    <submittedName>
        <fullName evidence="3">IS5 family transposase</fullName>
    </submittedName>
</protein>
<dbReference type="InterPro" id="IPR025161">
    <property type="entry name" value="IS402-like_dom"/>
</dbReference>
<reference evidence="3 4" key="1">
    <citation type="submission" date="2020-06" db="EMBL/GenBank/DDBJ databases">
        <title>Description of novel acetic acid bacteria.</title>
        <authorList>
            <person name="Sombolestani A."/>
        </authorList>
    </citation>
    <scope>NUCLEOTIDE SEQUENCE [LARGE SCALE GENOMIC DNA]</scope>
    <source>
        <strain evidence="3 4">LMG 25</strain>
    </source>
</reference>
<evidence type="ECO:0000259" key="1">
    <source>
        <dbReference type="Pfam" id="PF01609"/>
    </source>
</evidence>
<dbReference type="Pfam" id="PF01609">
    <property type="entry name" value="DDE_Tnp_1"/>
    <property type="match status" value="1"/>
</dbReference>
<dbReference type="PANTHER" id="PTHR46637:SF1">
    <property type="entry name" value="BLL5188 PROTEIN"/>
    <property type="match status" value="1"/>
</dbReference>
<dbReference type="EMBL" id="JABXXS010000075">
    <property type="protein sequence ID" value="NVN38532.1"/>
    <property type="molecule type" value="Genomic_DNA"/>
</dbReference>
<sequence>MRRYGLRDDQWERIKDLLPGREGYVGGTAADNRLFVEAVLYRYRAGIPWRDLPARFGDWKNVHRRLRRWCESGVIERIFRHLAADHDNEYMMIDSTIVRAHQHSAGALKKGARNQAIGRSRGGLTTKIHAICDALGNPVEFGITSGQGADITQAEPLLENIDPNAFLADKAYDADRLIDRLIQRGITPVIPPKRNRTTRRKTDFSLYREQNLVERFFNKIEQFRAIAVSSRRLTPC</sequence>
<gene>
    <name evidence="3" type="ORF">HUK81_16770</name>
</gene>
<evidence type="ECO:0000313" key="3">
    <source>
        <dbReference type="EMBL" id="NVN38532.1"/>
    </source>
</evidence>
<dbReference type="GO" id="GO:0003677">
    <property type="term" value="F:DNA binding"/>
    <property type="evidence" value="ECO:0007669"/>
    <property type="project" value="InterPro"/>
</dbReference>
<organism evidence="3 4">
    <name type="scientific">Komagataeibacter swingsii</name>
    <dbReference type="NCBI Taxonomy" id="215220"/>
    <lineage>
        <taxon>Bacteria</taxon>
        <taxon>Pseudomonadati</taxon>
        <taxon>Pseudomonadota</taxon>
        <taxon>Alphaproteobacteria</taxon>
        <taxon>Acetobacterales</taxon>
        <taxon>Acetobacteraceae</taxon>
        <taxon>Komagataeibacter</taxon>
    </lineage>
</organism>
<dbReference type="InterPro" id="IPR002559">
    <property type="entry name" value="Transposase_11"/>
</dbReference>
<proteinExistence type="predicted"/>
<evidence type="ECO:0000259" key="2">
    <source>
        <dbReference type="Pfam" id="PF13340"/>
    </source>
</evidence>
<dbReference type="Proteomes" id="UP000522590">
    <property type="component" value="Unassembled WGS sequence"/>
</dbReference>
<accession>A0A850P9H9</accession>
<feature type="domain" description="Insertion element IS402-like" evidence="2">
    <location>
        <begin position="6"/>
        <end position="79"/>
    </location>
</feature>
<dbReference type="GO" id="GO:0004803">
    <property type="term" value="F:transposase activity"/>
    <property type="evidence" value="ECO:0007669"/>
    <property type="project" value="InterPro"/>
</dbReference>
<dbReference type="Pfam" id="PF13340">
    <property type="entry name" value="DUF4096"/>
    <property type="match status" value="1"/>
</dbReference>
<dbReference type="RefSeq" id="WP_129552029.1">
    <property type="nucleotide sequence ID" value="NZ_JABXXS010000075.1"/>
</dbReference>
<feature type="domain" description="Transposase IS4-like" evidence="1">
    <location>
        <begin position="92"/>
        <end position="231"/>
    </location>
</feature>
<dbReference type="PANTHER" id="PTHR46637">
    <property type="entry name" value="TIS1421-TRANSPOSASE PROTEIN A"/>
    <property type="match status" value="1"/>
</dbReference>
<dbReference type="GO" id="GO:0006313">
    <property type="term" value="P:DNA transposition"/>
    <property type="evidence" value="ECO:0007669"/>
    <property type="project" value="InterPro"/>
</dbReference>
<dbReference type="InterPro" id="IPR052909">
    <property type="entry name" value="Transposase_6_like"/>
</dbReference>
<name>A0A850P9H9_9PROT</name>
<dbReference type="NCBIfam" id="NF033580">
    <property type="entry name" value="transpos_IS5_3"/>
    <property type="match status" value="1"/>
</dbReference>
<evidence type="ECO:0000313" key="4">
    <source>
        <dbReference type="Proteomes" id="UP000522590"/>
    </source>
</evidence>
<dbReference type="AlphaFoldDB" id="A0A850P9H9"/>